<accession>A0A0H5QP58</accession>
<reference evidence="1" key="1">
    <citation type="submission" date="2015-04" db="EMBL/GenBank/DDBJ databases">
        <title>The genome sequence of the plant pathogenic Rhizarian Plasmodiophora brassicae reveals insights in its biotrophic life cycle and the origin of chitin synthesis.</title>
        <authorList>
            <person name="Schwelm A."/>
            <person name="Fogelqvist J."/>
            <person name="Knaust A."/>
            <person name="Julke S."/>
            <person name="Lilja T."/>
            <person name="Dhandapani V."/>
            <person name="Bonilla-Rosso G."/>
            <person name="Karlsson M."/>
            <person name="Shevchenko A."/>
            <person name="Choi S.R."/>
            <person name="Kim H.G."/>
            <person name="Park J.Y."/>
            <person name="Lim Y.P."/>
            <person name="Ludwig-Muller J."/>
            <person name="Dixelius C."/>
        </authorList>
    </citation>
    <scope>NUCLEOTIDE SEQUENCE</scope>
    <source>
        <tissue evidence="1">Potato root galls</tissue>
    </source>
</reference>
<feature type="non-terminal residue" evidence="1">
    <location>
        <position position="1"/>
    </location>
</feature>
<feature type="non-terminal residue" evidence="1">
    <location>
        <position position="161"/>
    </location>
</feature>
<name>A0A0H5QP58_9EUKA</name>
<organism evidence="1">
    <name type="scientific">Spongospora subterranea</name>
    <dbReference type="NCBI Taxonomy" id="70186"/>
    <lineage>
        <taxon>Eukaryota</taxon>
        <taxon>Sar</taxon>
        <taxon>Rhizaria</taxon>
        <taxon>Endomyxa</taxon>
        <taxon>Phytomyxea</taxon>
        <taxon>Plasmodiophorida</taxon>
        <taxon>Plasmodiophoridae</taxon>
        <taxon>Spongospora</taxon>
    </lineage>
</organism>
<protein>
    <submittedName>
        <fullName evidence="1">Uncharacterized protein</fullName>
    </submittedName>
</protein>
<proteinExistence type="predicted"/>
<dbReference type="EMBL" id="HACM01003361">
    <property type="protein sequence ID" value="CRZ03803.1"/>
    <property type="molecule type" value="Transcribed_RNA"/>
</dbReference>
<dbReference type="AlphaFoldDB" id="A0A0H5QP58"/>
<sequence>HALQVGPVLMLGVDDGSNLVAIADEDLHLRIVLEDRENMLFQTLHQGIVAALPDDRGTCMHASIQLGKGFVEIRAEVLAKLATHAFVFVLAHLQDQLVQDIGCRIHIAPGNVREQGSSGGHVTVLQGLFGFQEPVGEERFFKFGLQVVFRQEVLHGRVRLA</sequence>
<evidence type="ECO:0000313" key="1">
    <source>
        <dbReference type="EMBL" id="CRZ03803.1"/>
    </source>
</evidence>